<proteinExistence type="predicted"/>
<sequence length="174" mass="19340">MTEDDGGSVASPSTTIALRLERLFDASWPPDAPQRQWRNREVVAACRASGRDLSESHLSELRRGIKSNPTSKTLESIGWFFGVRPGYLVDDEVDPAIERELAERARQRDAALAEAAEAARLERDAALDLQRAMRESGVTRAAHRGAHGDRRKRAKMMQALAKALRDDEDEQGFA</sequence>
<reference evidence="1 2" key="1">
    <citation type="submission" date="2016-10" db="EMBL/GenBank/DDBJ databases">
        <authorList>
            <person name="de Groot N.N."/>
        </authorList>
    </citation>
    <scope>NUCLEOTIDE SEQUENCE [LARGE SCALE GENOMIC DNA]</scope>
    <source>
        <strain evidence="1 2">CGMCC 4.1877</strain>
    </source>
</reference>
<name>A0A1I5HRP5_PSUAM</name>
<dbReference type="STRING" id="260086.SAMN05216207_10735"/>
<evidence type="ECO:0008006" key="3">
    <source>
        <dbReference type="Google" id="ProtNLM"/>
    </source>
</evidence>
<organism evidence="1 2">
    <name type="scientific">Pseudonocardia ammonioxydans</name>
    <dbReference type="NCBI Taxonomy" id="260086"/>
    <lineage>
        <taxon>Bacteria</taxon>
        <taxon>Bacillati</taxon>
        <taxon>Actinomycetota</taxon>
        <taxon>Actinomycetes</taxon>
        <taxon>Pseudonocardiales</taxon>
        <taxon>Pseudonocardiaceae</taxon>
        <taxon>Pseudonocardia</taxon>
    </lineage>
</organism>
<gene>
    <name evidence="1" type="ORF">SAMN05216207_10735</name>
</gene>
<dbReference type="GO" id="GO:0003677">
    <property type="term" value="F:DNA binding"/>
    <property type="evidence" value="ECO:0007669"/>
    <property type="project" value="InterPro"/>
</dbReference>
<dbReference type="EMBL" id="FOUY01000073">
    <property type="protein sequence ID" value="SFO50809.1"/>
    <property type="molecule type" value="Genomic_DNA"/>
</dbReference>
<dbReference type="Gene3D" id="1.10.260.40">
    <property type="entry name" value="lambda repressor-like DNA-binding domains"/>
    <property type="match status" value="1"/>
</dbReference>
<dbReference type="RefSeq" id="WP_093356337.1">
    <property type="nucleotide sequence ID" value="NZ_FOUY01000073.1"/>
</dbReference>
<keyword evidence="2" id="KW-1185">Reference proteome</keyword>
<accession>A0A1I5HRP5</accession>
<dbReference type="Proteomes" id="UP000199614">
    <property type="component" value="Unassembled WGS sequence"/>
</dbReference>
<dbReference type="OrthoDB" id="2679623at2"/>
<dbReference type="InterPro" id="IPR010982">
    <property type="entry name" value="Lambda_DNA-bd_dom_sf"/>
</dbReference>
<evidence type="ECO:0000313" key="1">
    <source>
        <dbReference type="EMBL" id="SFO50809.1"/>
    </source>
</evidence>
<dbReference type="AlphaFoldDB" id="A0A1I5HRP5"/>
<protein>
    <recommendedName>
        <fullName evidence="3">Helix-turn-helix</fullName>
    </recommendedName>
</protein>
<evidence type="ECO:0000313" key="2">
    <source>
        <dbReference type="Proteomes" id="UP000199614"/>
    </source>
</evidence>